<protein>
    <recommendedName>
        <fullName evidence="4">Protein kinase domain-containing protein</fullName>
    </recommendedName>
</protein>
<proteinExistence type="predicted"/>
<dbReference type="RefSeq" id="WP_143080516.1">
    <property type="nucleotide sequence ID" value="NZ_FODD01000005.1"/>
</dbReference>
<dbReference type="STRING" id="310780.SAMN05216267_1005116"/>
<keyword evidence="3" id="KW-1185">Reference proteome</keyword>
<feature type="region of interest" description="Disordered" evidence="1">
    <location>
        <begin position="288"/>
        <end position="347"/>
    </location>
</feature>
<sequence>MSGTTPGTTPRVRLGTLVRDESLGKGGQGEVWAVKERKINNEWPIAYKQYEPPFRATADFAALQAMVDLIPSLDPPVGRWLCERSAWPAAVVEDDRGPCGFLMRKVPDAFTLPLPAPVGRRALSAFQFLFNSQAYLDRMAIRVTDLQRLLLLQDLAGLMGRLHELGVAVGDLSANNLLFSLDPRPACFFIDCDAMRLRGRSVLPQVETAGWHVPQPKTEELGTPQSDRYKFALLALRLFLGEQEGTDTGELARVDPALAQLATRGQSGDRDQRPAMGEWAAALEQAIARNPQGRPPRTVPAAPRPATPPAGHAATGARAAAGATVPPQRVPPRATGGPGGTAPPKKSRAGATLAFVLGVVLLLFGPPHLWAHLAHATAGSGSTTSAGTDGSTLSGDGGGGGSSTGGSSGSGGTSSDGSSGSGGSGGSDGSAEQAEATAVDQLLQKNAHTRAAVGAAVASVMKCESLSDSAGLFSQAASSRRELLDELGGLDVSDVTGGSDAVGSLNTAWTASAEADDHFQAWAEGLESDGCDPNSTAHAPGFQEAQDASGRATAAKQAFVAAWNPIADRSGLTDYTWDAV</sequence>
<dbReference type="Proteomes" id="UP000181951">
    <property type="component" value="Unassembled WGS sequence"/>
</dbReference>
<evidence type="ECO:0000256" key="1">
    <source>
        <dbReference type="SAM" id="MobiDB-lite"/>
    </source>
</evidence>
<feature type="compositionally biased region" description="Pro residues" evidence="1">
    <location>
        <begin position="293"/>
        <end position="308"/>
    </location>
</feature>
<feature type="compositionally biased region" description="Low complexity" evidence="1">
    <location>
        <begin position="309"/>
        <end position="335"/>
    </location>
</feature>
<gene>
    <name evidence="2" type="ORF">SAMN05216267_1005116</name>
</gene>
<reference evidence="2 3" key="1">
    <citation type="submission" date="2016-10" db="EMBL/GenBank/DDBJ databases">
        <authorList>
            <person name="de Groot N.N."/>
        </authorList>
    </citation>
    <scope>NUCLEOTIDE SEQUENCE [LARGE SCALE GENOMIC DNA]</scope>
    <source>
        <strain evidence="2 3">CGMCC 4.2026</strain>
    </source>
</reference>
<dbReference type="InterPro" id="IPR011009">
    <property type="entry name" value="Kinase-like_dom_sf"/>
</dbReference>
<feature type="compositionally biased region" description="Low complexity" evidence="1">
    <location>
        <begin position="379"/>
        <end position="394"/>
    </location>
</feature>
<dbReference type="OrthoDB" id="3700382at2"/>
<evidence type="ECO:0000313" key="2">
    <source>
        <dbReference type="EMBL" id="SEN43816.1"/>
    </source>
</evidence>
<evidence type="ECO:0008006" key="4">
    <source>
        <dbReference type="Google" id="ProtNLM"/>
    </source>
</evidence>
<accession>A0A1H8GII0</accession>
<evidence type="ECO:0000313" key="3">
    <source>
        <dbReference type="Proteomes" id="UP000181951"/>
    </source>
</evidence>
<dbReference type="SUPFAM" id="SSF56112">
    <property type="entry name" value="Protein kinase-like (PK-like)"/>
    <property type="match status" value="1"/>
</dbReference>
<feature type="region of interest" description="Disordered" evidence="1">
    <location>
        <begin position="379"/>
        <end position="435"/>
    </location>
</feature>
<dbReference type="AlphaFoldDB" id="A0A1H8GII0"/>
<organism evidence="2 3">
    <name type="scientific">Actinacidiphila rubida</name>
    <dbReference type="NCBI Taxonomy" id="310780"/>
    <lineage>
        <taxon>Bacteria</taxon>
        <taxon>Bacillati</taxon>
        <taxon>Actinomycetota</taxon>
        <taxon>Actinomycetes</taxon>
        <taxon>Kitasatosporales</taxon>
        <taxon>Streptomycetaceae</taxon>
        <taxon>Actinacidiphila</taxon>
    </lineage>
</organism>
<dbReference type="EMBL" id="FODD01000005">
    <property type="protein sequence ID" value="SEN43816.1"/>
    <property type="molecule type" value="Genomic_DNA"/>
</dbReference>
<name>A0A1H8GII0_9ACTN</name>
<dbReference type="Gene3D" id="1.10.510.10">
    <property type="entry name" value="Transferase(Phosphotransferase) domain 1"/>
    <property type="match status" value="1"/>
</dbReference>
<feature type="compositionally biased region" description="Gly residues" evidence="1">
    <location>
        <begin position="395"/>
        <end position="428"/>
    </location>
</feature>